<reference evidence="3" key="1">
    <citation type="journal article" date="2012" name="Nat. Genet.">
        <title>Lifestyle transitions in plant pathogenic Colletotrichum fungi deciphered by genome and transcriptome analyses.</title>
        <authorList>
            <person name="O'Connell R.J."/>
            <person name="Thon M.R."/>
            <person name="Hacquard S."/>
            <person name="Amyotte S.G."/>
            <person name="Kleemann J."/>
            <person name="Torres M.F."/>
            <person name="Damm U."/>
            <person name="Buiate E.A."/>
            <person name="Epstein L."/>
            <person name="Alkan N."/>
            <person name="Altmueller J."/>
            <person name="Alvarado-Balderrama L."/>
            <person name="Bauser C.A."/>
            <person name="Becker C."/>
            <person name="Birren B.W."/>
            <person name="Chen Z."/>
            <person name="Choi J."/>
            <person name="Crouch J.A."/>
            <person name="Duvick J.P."/>
            <person name="Farman M.A."/>
            <person name="Gan P."/>
            <person name="Heiman D."/>
            <person name="Henrissat B."/>
            <person name="Howard R.J."/>
            <person name="Kabbage M."/>
            <person name="Koch C."/>
            <person name="Kracher B."/>
            <person name="Kubo Y."/>
            <person name="Law A.D."/>
            <person name="Lebrun M.-H."/>
            <person name="Lee Y.-H."/>
            <person name="Miyara I."/>
            <person name="Moore N."/>
            <person name="Neumann U."/>
            <person name="Nordstroem K."/>
            <person name="Panaccione D.G."/>
            <person name="Panstruga R."/>
            <person name="Place M."/>
            <person name="Proctor R.H."/>
            <person name="Prusky D."/>
            <person name="Rech G."/>
            <person name="Reinhardt R."/>
            <person name="Rollins J.A."/>
            <person name="Rounsley S."/>
            <person name="Schardl C.L."/>
            <person name="Schwartz D.C."/>
            <person name="Shenoy N."/>
            <person name="Shirasu K."/>
            <person name="Sikhakolli U.R."/>
            <person name="Stueber K."/>
            <person name="Sukno S.A."/>
            <person name="Sweigard J.A."/>
            <person name="Takano Y."/>
            <person name="Takahara H."/>
            <person name="Trail F."/>
            <person name="van der Does H.C."/>
            <person name="Voll L.M."/>
            <person name="Will I."/>
            <person name="Young S."/>
            <person name="Zeng Q."/>
            <person name="Zhang J."/>
            <person name="Zhou S."/>
            <person name="Dickman M.B."/>
            <person name="Schulze-Lefert P."/>
            <person name="Ver Loren van Themaat E."/>
            <person name="Ma L.-J."/>
            <person name="Vaillancourt L.J."/>
        </authorList>
    </citation>
    <scope>NUCLEOTIDE SEQUENCE [LARGE SCALE GENOMIC DNA]</scope>
    <source>
        <strain evidence="3">M1.001 / M2 / FGSC 10212</strain>
    </source>
</reference>
<dbReference type="VEuPathDB" id="FungiDB:GLRG_01872"/>
<protein>
    <submittedName>
        <fullName evidence="2">Uncharacterized protein</fullName>
    </submittedName>
</protein>
<evidence type="ECO:0000256" key="1">
    <source>
        <dbReference type="SAM" id="MobiDB-lite"/>
    </source>
</evidence>
<feature type="region of interest" description="Disordered" evidence="1">
    <location>
        <begin position="1"/>
        <end position="83"/>
    </location>
</feature>
<evidence type="ECO:0000313" key="2">
    <source>
        <dbReference type="EMBL" id="EFQ27377.1"/>
    </source>
</evidence>
<dbReference type="Proteomes" id="UP000008782">
    <property type="component" value="Unassembled WGS sequence"/>
</dbReference>
<dbReference type="AlphaFoldDB" id="E3Q9J8"/>
<keyword evidence="3" id="KW-1185">Reference proteome</keyword>
<dbReference type="EMBL" id="GG697337">
    <property type="protein sequence ID" value="EFQ27377.1"/>
    <property type="molecule type" value="Genomic_DNA"/>
</dbReference>
<sequence length="83" mass="8449">MSHGARCTYHNEDSGSSGYDGDSDDNGPTNYQKLTVAPGKNARAPGGRLGKNVGIPPPWHTGAPHSASSGRPRAGSESSDGDA</sequence>
<proteinExistence type="predicted"/>
<gene>
    <name evidence="2" type="ORF">GLRG_01872</name>
</gene>
<dbReference type="HOGENOM" id="CLU_2542439_0_0_1"/>
<evidence type="ECO:0000313" key="3">
    <source>
        <dbReference type="Proteomes" id="UP000008782"/>
    </source>
</evidence>
<dbReference type="RefSeq" id="XP_008091397.1">
    <property type="nucleotide sequence ID" value="XM_008093206.1"/>
</dbReference>
<dbReference type="GeneID" id="24407237"/>
<organism evidence="3">
    <name type="scientific">Colletotrichum graminicola (strain M1.001 / M2 / FGSC 10212)</name>
    <name type="common">Maize anthracnose fungus</name>
    <name type="synonym">Glomerella graminicola</name>
    <dbReference type="NCBI Taxonomy" id="645133"/>
    <lineage>
        <taxon>Eukaryota</taxon>
        <taxon>Fungi</taxon>
        <taxon>Dikarya</taxon>
        <taxon>Ascomycota</taxon>
        <taxon>Pezizomycotina</taxon>
        <taxon>Sordariomycetes</taxon>
        <taxon>Hypocreomycetidae</taxon>
        <taxon>Glomerellales</taxon>
        <taxon>Glomerellaceae</taxon>
        <taxon>Colletotrichum</taxon>
        <taxon>Colletotrichum graminicola species complex</taxon>
    </lineage>
</organism>
<accession>E3Q9J8</accession>
<name>E3Q9J8_COLGM</name>